<proteinExistence type="predicted"/>
<dbReference type="EMBL" id="BGPR01030647">
    <property type="protein sequence ID" value="GBO03277.1"/>
    <property type="molecule type" value="Genomic_DNA"/>
</dbReference>
<reference evidence="1 2" key="1">
    <citation type="journal article" date="2019" name="Sci. Rep.">
        <title>Orb-weaving spider Araneus ventricosus genome elucidates the spidroin gene catalogue.</title>
        <authorList>
            <person name="Kono N."/>
            <person name="Nakamura H."/>
            <person name="Ohtoshi R."/>
            <person name="Moran D.A.P."/>
            <person name="Shinohara A."/>
            <person name="Yoshida Y."/>
            <person name="Fujiwara M."/>
            <person name="Mori M."/>
            <person name="Tomita M."/>
            <person name="Arakawa K."/>
        </authorList>
    </citation>
    <scope>NUCLEOTIDE SEQUENCE [LARGE SCALE GENOMIC DNA]</scope>
</reference>
<protein>
    <submittedName>
        <fullName evidence="1">Uncharacterized protein</fullName>
    </submittedName>
</protein>
<sequence length="108" mass="12727">MKDQFYYQRVWEISFHVAWSMIEISGKGSQRIHTCLGNQEVLSNVDLRQYLSEPVVPTRLCLSKSMGLEVENDIEELEEATIRDDFQYRLHYLSQQGFWKRKLIRGGG</sequence>
<gene>
    <name evidence="1" type="ORF">AVEN_244080_1</name>
</gene>
<comment type="caution">
    <text evidence="1">The sequence shown here is derived from an EMBL/GenBank/DDBJ whole genome shotgun (WGS) entry which is preliminary data.</text>
</comment>
<dbReference type="AlphaFoldDB" id="A0A4Y2TV45"/>
<accession>A0A4Y2TV45</accession>
<name>A0A4Y2TV45_ARAVE</name>
<evidence type="ECO:0000313" key="2">
    <source>
        <dbReference type="Proteomes" id="UP000499080"/>
    </source>
</evidence>
<organism evidence="1 2">
    <name type="scientific">Araneus ventricosus</name>
    <name type="common">Orbweaver spider</name>
    <name type="synonym">Epeira ventricosa</name>
    <dbReference type="NCBI Taxonomy" id="182803"/>
    <lineage>
        <taxon>Eukaryota</taxon>
        <taxon>Metazoa</taxon>
        <taxon>Ecdysozoa</taxon>
        <taxon>Arthropoda</taxon>
        <taxon>Chelicerata</taxon>
        <taxon>Arachnida</taxon>
        <taxon>Araneae</taxon>
        <taxon>Araneomorphae</taxon>
        <taxon>Entelegynae</taxon>
        <taxon>Araneoidea</taxon>
        <taxon>Araneidae</taxon>
        <taxon>Araneus</taxon>
    </lineage>
</organism>
<keyword evidence="2" id="KW-1185">Reference proteome</keyword>
<evidence type="ECO:0000313" key="1">
    <source>
        <dbReference type="EMBL" id="GBO03277.1"/>
    </source>
</evidence>
<dbReference type="Proteomes" id="UP000499080">
    <property type="component" value="Unassembled WGS sequence"/>
</dbReference>